<evidence type="ECO:0000256" key="6">
    <source>
        <dbReference type="ARBA" id="ARBA00022679"/>
    </source>
</evidence>
<dbReference type="InterPro" id="IPR035992">
    <property type="entry name" value="Ricin_B-like_lectins"/>
</dbReference>
<evidence type="ECO:0000256" key="13">
    <source>
        <dbReference type="ARBA" id="ARBA00023136"/>
    </source>
</evidence>
<dbReference type="PROSITE" id="PS50231">
    <property type="entry name" value="RICIN_B_LECTIN"/>
    <property type="match status" value="1"/>
</dbReference>
<dbReference type="InterPro" id="IPR029044">
    <property type="entry name" value="Nucleotide-diphossugar_trans"/>
</dbReference>
<comment type="pathway">
    <text evidence="3 16">Protein modification; protein glycosylation.</text>
</comment>
<evidence type="ECO:0000256" key="3">
    <source>
        <dbReference type="ARBA" id="ARBA00004922"/>
    </source>
</evidence>
<keyword evidence="14 16" id="KW-1015">Disulfide bond</keyword>
<dbReference type="OrthoDB" id="6119243at2759"/>
<organism evidence="18 19">
    <name type="scientific">Lucilia cuprina</name>
    <name type="common">Green bottle fly</name>
    <name type="synonym">Australian sheep blowfly</name>
    <dbReference type="NCBI Taxonomy" id="7375"/>
    <lineage>
        <taxon>Eukaryota</taxon>
        <taxon>Metazoa</taxon>
        <taxon>Ecdysozoa</taxon>
        <taxon>Arthropoda</taxon>
        <taxon>Hexapoda</taxon>
        <taxon>Insecta</taxon>
        <taxon>Pterygota</taxon>
        <taxon>Neoptera</taxon>
        <taxon>Endopterygota</taxon>
        <taxon>Diptera</taxon>
        <taxon>Brachycera</taxon>
        <taxon>Muscomorpha</taxon>
        <taxon>Oestroidea</taxon>
        <taxon>Calliphoridae</taxon>
        <taxon>Luciliinae</taxon>
        <taxon>Lucilia</taxon>
    </lineage>
</organism>
<evidence type="ECO:0000256" key="10">
    <source>
        <dbReference type="ARBA" id="ARBA00022968"/>
    </source>
</evidence>
<comment type="caution">
    <text evidence="18">The sequence shown here is derived from an EMBL/GenBank/DDBJ whole genome shotgun (WGS) entry which is preliminary data.</text>
</comment>
<dbReference type="SUPFAM" id="SSF50370">
    <property type="entry name" value="Ricin B-like lectins"/>
    <property type="match status" value="1"/>
</dbReference>
<protein>
    <recommendedName>
        <fullName evidence="16">Polypeptide N-acetylgalactosaminyltransferase</fullName>
        <ecNumber evidence="16">2.4.1.-</ecNumber>
    </recommendedName>
    <alternativeName>
        <fullName evidence="16">Protein-UDP acetylgalactosaminyltransferase</fullName>
    </alternativeName>
</protein>
<dbReference type="InterPro" id="IPR045885">
    <property type="entry name" value="GalNAc-T"/>
</dbReference>
<dbReference type="STRING" id="7375.A0A0L0CIW4"/>
<reference evidence="18 19" key="1">
    <citation type="journal article" date="2015" name="Nat. Commun.">
        <title>Lucilia cuprina genome unlocks parasitic fly biology to underpin future interventions.</title>
        <authorList>
            <person name="Anstead C.A."/>
            <person name="Korhonen P.K."/>
            <person name="Young N.D."/>
            <person name="Hall R.S."/>
            <person name="Jex A.R."/>
            <person name="Murali S.C."/>
            <person name="Hughes D.S."/>
            <person name="Lee S.F."/>
            <person name="Perry T."/>
            <person name="Stroehlein A.J."/>
            <person name="Ansell B.R."/>
            <person name="Breugelmans B."/>
            <person name="Hofmann A."/>
            <person name="Qu J."/>
            <person name="Dugan S."/>
            <person name="Lee S.L."/>
            <person name="Chao H."/>
            <person name="Dinh H."/>
            <person name="Han Y."/>
            <person name="Doddapaneni H.V."/>
            <person name="Worley K.C."/>
            <person name="Muzny D.M."/>
            <person name="Ioannidis P."/>
            <person name="Waterhouse R.M."/>
            <person name="Zdobnov E.M."/>
            <person name="James P.J."/>
            <person name="Bagnall N.H."/>
            <person name="Kotze A.C."/>
            <person name="Gibbs R.A."/>
            <person name="Richards S."/>
            <person name="Batterham P."/>
            <person name="Gasser R.B."/>
        </authorList>
    </citation>
    <scope>NUCLEOTIDE SEQUENCE [LARGE SCALE GENOMIC DNA]</scope>
    <source>
        <strain evidence="18 19">LS</strain>
        <tissue evidence="18">Full body</tissue>
    </source>
</reference>
<keyword evidence="12 16" id="KW-0333">Golgi apparatus</keyword>
<evidence type="ECO:0000256" key="15">
    <source>
        <dbReference type="ARBA" id="ARBA00023211"/>
    </source>
</evidence>
<dbReference type="Proteomes" id="UP000037069">
    <property type="component" value="Unassembled WGS sequence"/>
</dbReference>
<feature type="domain" description="Ricin B lectin" evidence="17">
    <location>
        <begin position="379"/>
        <end position="517"/>
    </location>
</feature>
<evidence type="ECO:0000256" key="8">
    <source>
        <dbReference type="ARBA" id="ARBA00022723"/>
    </source>
</evidence>
<keyword evidence="5 16" id="KW-0328">Glycosyltransferase</keyword>
<keyword evidence="6 16" id="KW-0808">Transferase</keyword>
<dbReference type="Pfam" id="PF00652">
    <property type="entry name" value="Ricin_B_lectin"/>
    <property type="match status" value="1"/>
</dbReference>
<keyword evidence="13" id="KW-0472">Membrane</keyword>
<evidence type="ECO:0000256" key="5">
    <source>
        <dbReference type="ARBA" id="ARBA00022676"/>
    </source>
</evidence>
<dbReference type="GO" id="GO:0000139">
    <property type="term" value="C:Golgi membrane"/>
    <property type="evidence" value="ECO:0007669"/>
    <property type="project" value="UniProtKB-SubCell"/>
</dbReference>
<dbReference type="FunFam" id="3.90.550.10:FF:000021">
    <property type="entry name" value="Polypeptide N-acetylgalactosaminyltransferase"/>
    <property type="match status" value="1"/>
</dbReference>
<dbReference type="SMART" id="SM00458">
    <property type="entry name" value="RICIN"/>
    <property type="match status" value="1"/>
</dbReference>
<dbReference type="GO" id="GO:0006493">
    <property type="term" value="P:protein O-linked glycosylation"/>
    <property type="evidence" value="ECO:0007669"/>
    <property type="project" value="TreeGrafter"/>
</dbReference>
<evidence type="ECO:0000256" key="16">
    <source>
        <dbReference type="RuleBase" id="RU361242"/>
    </source>
</evidence>
<dbReference type="CDD" id="cd02510">
    <property type="entry name" value="pp-GalNAc-T"/>
    <property type="match status" value="1"/>
</dbReference>
<sequence length="517" mass="60325">PPKYPGEQGTPVNLPLKPSEKDLQLIKQGWINNKFNQYVSDMIPLNRSLPDVQHEWCKQPENYLKNLPVTDIIICFHNEAWSTLVRTVVSILNRSPEHLIGHIILVDDFSDMVHLQEPLSKYFSKNPKIKIVRASKREGLIRGRMLGINHSTSPVLTFLDSHCECTEGWLEPLLDRIARNPTTVVSPFIDIINRETFEYVITPLTKMKFLGGFTWRLEYSWFKASEERTARDQHEMAPYVTPTIAGGLFSIERKFFEHLGLYDPGFEYWGSENLELSFKTWMCGGRLEMVYCSRVGHVFRNETPFEYPLANKVIRKNAIRLAEVWLDDYSRIYYKNLGSAFNLTEAMSDVRDRKQLRENIKCKSFKWYLDNVYPEKFVPVAMGAINLQETNMCLQAKDDVGNVDIKQCNNKGGKQFWMFTDIGEIRKDETCLTANETNPVLTYCDDDRGENEISINTKLITTSINIFMTLQQWFFNNSTNQISNNNTKQCLAVSPNRDYILMENCRKRRWRQRWILI</sequence>
<dbReference type="GO" id="GO:0030246">
    <property type="term" value="F:carbohydrate binding"/>
    <property type="evidence" value="ECO:0007669"/>
    <property type="project" value="UniProtKB-KW"/>
</dbReference>
<dbReference type="Pfam" id="PF00535">
    <property type="entry name" value="Glycos_transf_2"/>
    <property type="match status" value="1"/>
</dbReference>
<evidence type="ECO:0000256" key="12">
    <source>
        <dbReference type="ARBA" id="ARBA00023034"/>
    </source>
</evidence>
<dbReference type="SUPFAM" id="SSF53448">
    <property type="entry name" value="Nucleotide-diphospho-sugar transferases"/>
    <property type="match status" value="1"/>
</dbReference>
<evidence type="ECO:0000313" key="18">
    <source>
        <dbReference type="EMBL" id="KNC32200.1"/>
    </source>
</evidence>
<evidence type="ECO:0000313" key="19">
    <source>
        <dbReference type="Proteomes" id="UP000037069"/>
    </source>
</evidence>
<dbReference type="GO" id="GO:0046872">
    <property type="term" value="F:metal ion binding"/>
    <property type="evidence" value="ECO:0007669"/>
    <property type="project" value="UniProtKB-KW"/>
</dbReference>
<comment type="cofactor">
    <cofactor evidence="1 16">
        <name>Mn(2+)</name>
        <dbReference type="ChEBI" id="CHEBI:29035"/>
    </cofactor>
</comment>
<evidence type="ECO:0000256" key="1">
    <source>
        <dbReference type="ARBA" id="ARBA00001936"/>
    </source>
</evidence>
<dbReference type="CDD" id="cd23460">
    <property type="entry name" value="beta-trefoil_Ricin_Pgant3-like"/>
    <property type="match status" value="1"/>
</dbReference>
<evidence type="ECO:0000256" key="4">
    <source>
        <dbReference type="ARBA" id="ARBA00005680"/>
    </source>
</evidence>
<evidence type="ECO:0000256" key="11">
    <source>
        <dbReference type="ARBA" id="ARBA00022989"/>
    </source>
</evidence>
<comment type="similarity">
    <text evidence="4 16">Belongs to the glycosyltransferase 2 family. GalNAc-T subfamily.</text>
</comment>
<keyword evidence="11" id="KW-1133">Transmembrane helix</keyword>
<keyword evidence="7" id="KW-0812">Transmembrane</keyword>
<dbReference type="UniPathway" id="UPA00378"/>
<evidence type="ECO:0000256" key="14">
    <source>
        <dbReference type="ARBA" id="ARBA00023157"/>
    </source>
</evidence>
<proteinExistence type="inferred from homology"/>
<dbReference type="GO" id="GO:0004653">
    <property type="term" value="F:polypeptide N-acetylgalactosaminyltransferase activity"/>
    <property type="evidence" value="ECO:0007669"/>
    <property type="project" value="UniProtKB-ARBA"/>
</dbReference>
<dbReference type="InterPro" id="IPR001173">
    <property type="entry name" value="Glyco_trans_2-like"/>
</dbReference>
<dbReference type="PANTHER" id="PTHR11675">
    <property type="entry name" value="N-ACETYLGALACTOSAMINYLTRANSFERASE"/>
    <property type="match status" value="1"/>
</dbReference>
<accession>A0A0L0CIW4</accession>
<comment type="subcellular location">
    <subcellularLocation>
        <location evidence="2 16">Golgi apparatus membrane</location>
        <topology evidence="2 16">Single-pass type II membrane protein</topology>
    </subcellularLocation>
</comment>
<evidence type="ECO:0000259" key="17">
    <source>
        <dbReference type="SMART" id="SM00458"/>
    </source>
</evidence>
<name>A0A0L0CIW4_LUCCU</name>
<keyword evidence="19" id="KW-1185">Reference proteome</keyword>
<gene>
    <name evidence="18" type="ORF">FF38_11295</name>
</gene>
<evidence type="ECO:0000256" key="7">
    <source>
        <dbReference type="ARBA" id="ARBA00022692"/>
    </source>
</evidence>
<keyword evidence="9 16" id="KW-0430">Lectin</keyword>
<keyword evidence="15 16" id="KW-0464">Manganese</keyword>
<keyword evidence="10" id="KW-0735">Signal-anchor</keyword>
<dbReference type="Gene3D" id="2.80.10.50">
    <property type="match status" value="1"/>
</dbReference>
<evidence type="ECO:0000256" key="9">
    <source>
        <dbReference type="ARBA" id="ARBA00022734"/>
    </source>
</evidence>
<dbReference type="Gene3D" id="3.90.550.10">
    <property type="entry name" value="Spore Coat Polysaccharide Biosynthesis Protein SpsA, Chain A"/>
    <property type="match status" value="1"/>
</dbReference>
<dbReference type="PANTHER" id="PTHR11675:SF131">
    <property type="entry name" value="POLYPEPTIDE N-ACETYLGALACTOSAMINYLTRANSFERASE 9-RELATED"/>
    <property type="match status" value="1"/>
</dbReference>
<dbReference type="EC" id="2.4.1.-" evidence="16"/>
<dbReference type="AlphaFoldDB" id="A0A0L0CIW4"/>
<dbReference type="InterPro" id="IPR000772">
    <property type="entry name" value="Ricin_B_lectin"/>
</dbReference>
<evidence type="ECO:0000256" key="2">
    <source>
        <dbReference type="ARBA" id="ARBA00004323"/>
    </source>
</evidence>
<feature type="non-terminal residue" evidence="18">
    <location>
        <position position="1"/>
    </location>
</feature>
<dbReference type="OMA" id="DQHEMAP"/>
<keyword evidence="8" id="KW-0479">Metal-binding</keyword>
<feature type="non-terminal residue" evidence="18">
    <location>
        <position position="517"/>
    </location>
</feature>
<dbReference type="EMBL" id="JRES01000335">
    <property type="protein sequence ID" value="KNC32200.1"/>
    <property type="molecule type" value="Genomic_DNA"/>
</dbReference>